<dbReference type="PANTHER" id="PTHR13165:SF0">
    <property type="entry name" value="SERRATE RNA EFFECTOR MOLECULE HOMOLOG"/>
    <property type="match status" value="1"/>
</dbReference>
<dbReference type="AlphaFoldDB" id="A0A504Y8T7"/>
<feature type="region of interest" description="Disordered" evidence="1">
    <location>
        <begin position="1"/>
        <end position="21"/>
    </location>
</feature>
<evidence type="ECO:0000259" key="2">
    <source>
        <dbReference type="Pfam" id="PF12066"/>
    </source>
</evidence>
<proteinExistence type="predicted"/>
<dbReference type="GO" id="GO:0016604">
    <property type="term" value="C:nuclear body"/>
    <property type="evidence" value="ECO:0007669"/>
    <property type="project" value="TreeGrafter"/>
</dbReference>
<feature type="compositionally biased region" description="Low complexity" evidence="1">
    <location>
        <begin position="243"/>
        <end position="304"/>
    </location>
</feature>
<feature type="compositionally biased region" description="Polar residues" evidence="1">
    <location>
        <begin position="220"/>
        <end position="233"/>
    </location>
</feature>
<organism evidence="3 4">
    <name type="scientific">Fasciola gigantica</name>
    <name type="common">Giant liver fluke</name>
    <dbReference type="NCBI Taxonomy" id="46835"/>
    <lineage>
        <taxon>Eukaryota</taxon>
        <taxon>Metazoa</taxon>
        <taxon>Spiralia</taxon>
        <taxon>Lophotrochozoa</taxon>
        <taxon>Platyhelminthes</taxon>
        <taxon>Trematoda</taxon>
        <taxon>Digenea</taxon>
        <taxon>Plagiorchiida</taxon>
        <taxon>Echinostomata</taxon>
        <taxon>Echinostomatoidea</taxon>
        <taxon>Fasciolidae</taxon>
        <taxon>Fasciola</taxon>
    </lineage>
</organism>
<protein>
    <recommendedName>
        <fullName evidence="2">SERRATE/Ars2 N-terminal domain-containing protein</fullName>
    </recommendedName>
</protein>
<dbReference type="EMBL" id="SUNJ01012609">
    <property type="protein sequence ID" value="TPP57912.1"/>
    <property type="molecule type" value="Genomic_DNA"/>
</dbReference>
<dbReference type="InterPro" id="IPR039727">
    <property type="entry name" value="SE/Ars2"/>
</dbReference>
<feature type="compositionally biased region" description="Polar residues" evidence="1">
    <location>
        <begin position="401"/>
        <end position="413"/>
    </location>
</feature>
<feature type="compositionally biased region" description="Polar residues" evidence="1">
    <location>
        <begin position="198"/>
        <end position="209"/>
    </location>
</feature>
<feature type="domain" description="SERRATE/Ars2 N-terminal" evidence="2">
    <location>
        <begin position="30"/>
        <end position="137"/>
    </location>
</feature>
<dbReference type="Proteomes" id="UP000316759">
    <property type="component" value="Unassembled WGS sequence"/>
</dbReference>
<dbReference type="GO" id="GO:0031053">
    <property type="term" value="P:primary miRNA processing"/>
    <property type="evidence" value="ECO:0007669"/>
    <property type="project" value="TreeGrafter"/>
</dbReference>
<evidence type="ECO:0000313" key="4">
    <source>
        <dbReference type="Proteomes" id="UP000316759"/>
    </source>
</evidence>
<feature type="compositionally biased region" description="Basic and acidic residues" evidence="1">
    <location>
        <begin position="305"/>
        <end position="317"/>
    </location>
</feature>
<name>A0A504Y8T7_FASGI</name>
<reference evidence="3 4" key="1">
    <citation type="submission" date="2019-04" db="EMBL/GenBank/DDBJ databases">
        <title>Annotation for the trematode Fasciola gigantica.</title>
        <authorList>
            <person name="Choi Y.-J."/>
        </authorList>
    </citation>
    <scope>NUCLEOTIDE SEQUENCE [LARGE SCALE GENOMIC DNA]</scope>
    <source>
        <strain evidence="3">Uganda_cow_1</strain>
    </source>
</reference>
<gene>
    <name evidence="3" type="ORF">FGIG_09135</name>
</gene>
<evidence type="ECO:0000256" key="1">
    <source>
        <dbReference type="SAM" id="MobiDB-lite"/>
    </source>
</evidence>
<evidence type="ECO:0000313" key="3">
    <source>
        <dbReference type="EMBL" id="TPP57912.1"/>
    </source>
</evidence>
<sequence>MNKKTDQPSASLGQTLGKADFTQRPMSLRKFLEPFDHRSLTDAEAGEKYALYKASFAKQQLEDVFEKHKNSAWFREKYHPDVRFNPEINMKLCKRRLEIFMDLYSRGAFSDVALHSGNEVSIVKLLDTVAVKLAGGNDEDVRFLDDFRYSDVKRKGSTNETGMLESALMMGSGKTDVPETLAARNNTKTKKTAERSMGSDSEISIQQPESRQKQKFHKNSYLTDETGNKQNDQGGVIGRSRCRSASGSSSDSQSSSSSNDEGSSSSSESGGRSADNNSSRSSSSSSSCGRSQSSSRSGSSSRSSGSEDIHNKNKVTNDTDPITPAVSVTDLSGCDQSHRPPGILIHRLGTLSTNDDSRIDHTNPENLRQNPCSHVKRHNLGDANAVSTLNNRPQPRVSDSDPMNSSVDTSSVPQRPVHHTSVLYFPHIPLNVYQKDLITLLSTSPHFIRLAVLDPCIMPASDSWRTNSETLFDPKGESSWLGIALRRVGWASFAAQIRNETNTIMEIDLDSIRAQLIEQASEAQAPDDLLNCLRLSRVIPYSMGLSPTDRIRSTGTVLSSLLNHCPSRVYSKGYLRRHLVLAARLTDELDKARSLWSSDDETCMGSAIPIETENLAKSVGVHGGLISSEEVKLGGDHQGTQSTSVEGIIDPGEDLVSAATILNTVISRNPLLAGLTDCLVDEGSAEEELLLSGGFQAVSSLPDAAVPVILRTTVPSTDNTEMLQILDRLILYLRIVHSVDFYAPAFYVNEDAMPHPCQLMHVRPGKLQLQKASARLPHRTEQSLNTSHLEVVFVNQLRRIVRLIRPLSVVDCEKLGLRNTDDVVEAFVRANTRRKKRKTHFISTTT</sequence>
<accession>A0A504Y8T7</accession>
<dbReference type="PANTHER" id="PTHR13165">
    <property type="entry name" value="ARSENITE-RESISTANCE PROTEIN 2"/>
    <property type="match status" value="1"/>
</dbReference>
<dbReference type="InterPro" id="IPR021933">
    <property type="entry name" value="SERRATE/Ars2_N"/>
</dbReference>
<comment type="caution">
    <text evidence="3">The sequence shown here is derived from an EMBL/GenBank/DDBJ whole genome shotgun (WGS) entry which is preliminary data.</text>
</comment>
<keyword evidence="4" id="KW-1185">Reference proteome</keyword>
<feature type="region of interest" description="Disordered" evidence="1">
    <location>
        <begin position="169"/>
        <end position="414"/>
    </location>
</feature>
<dbReference type="STRING" id="46835.A0A504Y8T7"/>
<dbReference type="OrthoDB" id="342064at2759"/>
<dbReference type="Pfam" id="PF12066">
    <property type="entry name" value="SERRATE_Ars2_N"/>
    <property type="match status" value="1"/>
</dbReference>